<dbReference type="EMBL" id="FOWC01000006">
    <property type="protein sequence ID" value="SFP72193.1"/>
    <property type="molecule type" value="Genomic_DNA"/>
</dbReference>
<evidence type="ECO:0000256" key="1">
    <source>
        <dbReference type="SAM" id="MobiDB-lite"/>
    </source>
</evidence>
<accession>A0A1I5SN59</accession>
<sequence length="29" mass="2886">MTEMPIETGGLAKPGGSSEAVRAAKAVRA</sequence>
<feature type="region of interest" description="Disordered" evidence="1">
    <location>
        <begin position="1"/>
        <end position="29"/>
    </location>
</feature>
<evidence type="ECO:0000313" key="3">
    <source>
        <dbReference type="Proteomes" id="UP000199137"/>
    </source>
</evidence>
<reference evidence="3" key="1">
    <citation type="submission" date="2016-10" db="EMBL/GenBank/DDBJ databases">
        <authorList>
            <person name="Varghese N."/>
            <person name="Submissions S."/>
        </authorList>
    </citation>
    <scope>NUCLEOTIDE SEQUENCE [LARGE SCALE GENOMIC DNA]</scope>
    <source>
        <strain evidence="3">DSM 44637</strain>
    </source>
</reference>
<name>A0A1I5SN59_9PSEU</name>
<protein>
    <submittedName>
        <fullName evidence="2">Uncharacterized protein</fullName>
    </submittedName>
</protein>
<dbReference type="Proteomes" id="UP000199137">
    <property type="component" value="Unassembled WGS sequence"/>
</dbReference>
<organism evidence="2 3">
    <name type="scientific">Amycolatopsis rubida</name>
    <dbReference type="NCBI Taxonomy" id="112413"/>
    <lineage>
        <taxon>Bacteria</taxon>
        <taxon>Bacillati</taxon>
        <taxon>Actinomycetota</taxon>
        <taxon>Actinomycetes</taxon>
        <taxon>Pseudonocardiales</taxon>
        <taxon>Pseudonocardiaceae</taxon>
        <taxon>Amycolatopsis</taxon>
    </lineage>
</organism>
<proteinExistence type="predicted"/>
<evidence type="ECO:0000313" key="2">
    <source>
        <dbReference type="EMBL" id="SFP72193.1"/>
    </source>
</evidence>
<gene>
    <name evidence="2" type="ORF">SAMN05421854_106388</name>
</gene>
<dbReference type="AlphaFoldDB" id="A0A1I5SN59"/>